<dbReference type="Gene3D" id="3.80.10.10">
    <property type="entry name" value="Ribonuclease Inhibitor"/>
    <property type="match status" value="2"/>
</dbReference>
<proteinExistence type="predicted"/>
<dbReference type="InterPro" id="IPR027417">
    <property type="entry name" value="P-loop_NTPase"/>
</dbReference>
<keyword evidence="2" id="KW-0611">Plant defense</keyword>
<evidence type="ECO:0000256" key="2">
    <source>
        <dbReference type="ARBA" id="ARBA00022821"/>
    </source>
</evidence>
<gene>
    <name evidence="6" type="ORF">RGQ29_017850</name>
</gene>
<feature type="domain" description="NB-ARC" evidence="3">
    <location>
        <begin position="159"/>
        <end position="293"/>
    </location>
</feature>
<evidence type="ECO:0000259" key="5">
    <source>
        <dbReference type="Pfam" id="PF23598"/>
    </source>
</evidence>
<evidence type="ECO:0000259" key="3">
    <source>
        <dbReference type="Pfam" id="PF00931"/>
    </source>
</evidence>
<feature type="domain" description="Disease resistance protein winged helix" evidence="4">
    <location>
        <begin position="358"/>
        <end position="417"/>
    </location>
</feature>
<dbReference type="GO" id="GO:0043531">
    <property type="term" value="F:ADP binding"/>
    <property type="evidence" value="ECO:0007669"/>
    <property type="project" value="InterPro"/>
</dbReference>
<dbReference type="Pfam" id="PF23598">
    <property type="entry name" value="LRR_14"/>
    <property type="match status" value="1"/>
</dbReference>
<dbReference type="GO" id="GO:0098542">
    <property type="term" value="P:defense response to other organism"/>
    <property type="evidence" value="ECO:0007669"/>
    <property type="project" value="TreeGrafter"/>
</dbReference>
<dbReference type="SUPFAM" id="SSF52540">
    <property type="entry name" value="P-loop containing nucleoside triphosphate hydrolases"/>
    <property type="match status" value="1"/>
</dbReference>
<dbReference type="PRINTS" id="PR00364">
    <property type="entry name" value="DISEASERSIST"/>
</dbReference>
<evidence type="ECO:0000313" key="6">
    <source>
        <dbReference type="EMBL" id="KAK4593935.1"/>
    </source>
</evidence>
<evidence type="ECO:0000313" key="7">
    <source>
        <dbReference type="Proteomes" id="UP001324115"/>
    </source>
</evidence>
<sequence>MAEVAVAGAITLVDELSLLLVKSWFNFKRIEIEIEELRKGLNTIKVYLKDTQGLALRSYVRDLALEIQDEIEDLMYEATKRPCNLPQGSKFVYASMFCPSKRFSSRMKAIKCKIRIIDALCICPSHVRTVRSSSNLFLGDEHLVGIEKHVKPLLSLVCLEESSDKVISVIEDAGSGKTTLISEAYHMLNSNFNCKAWVSVSRSSDGLLEKLCEALELPHKIEKLRSYLQHKRYLLVLDDIWNENEWNWIQNVLPSNNTGSYCATSSHYIYDLNLHPLTCEEAWELFCDKAFQDGKCPDFFGLPHAIVTVGKFLSNKRQSMMEFKKVHDSLQYEPENPFTHSFYRILWPSYYHLLPSLRLIHPWVAEGFIEQKRGKTLEQAAYEYLDELIQMSLVQVSRWDLDGRVRSCRVSNLVRGFILSETMKDNFLTVVRRRHNSLEGEKIRRLSLHNCSPSILQSEDLSYLFTFSLFGGDNRIESLPRSFFRKFRLLTVLDLENAALHHFPEEAVKLNLPMYLSLRNTKTESVPKSIKKLQNLVILDLKKTLGGQGTYQAAVGAQVSSGIGCLPMLEKLSLIKANDKNQSIVKELGNLIRMRELGITELKVEDGKNLCASIEKMEHLCSLYVNSASKEEYLDLNYVMISPQLINSLILGGRLEEIPAWICKLNSLSKIELKWSKLQNSPLEALQALPSLKELHLCDAYTGTVMEFSAECFSELKMLEIEQCNRLNKVVIQERALPKLQKMTIKKCDSLVMVHVTKNLLSQLEEVLVPQDLISIIKG</sequence>
<dbReference type="InterPro" id="IPR002182">
    <property type="entry name" value="NB-ARC"/>
</dbReference>
<keyword evidence="1" id="KW-0677">Repeat</keyword>
<reference evidence="6 7" key="1">
    <citation type="journal article" date="2023" name="G3 (Bethesda)">
        <title>A haplotype-resolved chromosome-scale genome for Quercus rubra L. provides insights into the genetics of adaptive traits for red oak species.</title>
        <authorList>
            <person name="Kapoor B."/>
            <person name="Jenkins J."/>
            <person name="Schmutz J."/>
            <person name="Zhebentyayeva T."/>
            <person name="Kuelheim C."/>
            <person name="Coggeshall M."/>
            <person name="Heim C."/>
            <person name="Lasky J.R."/>
            <person name="Leites L."/>
            <person name="Islam-Faridi N."/>
            <person name="Romero-Severson J."/>
            <person name="DeLeo V.L."/>
            <person name="Lucas S.M."/>
            <person name="Lazic D."/>
            <person name="Gailing O."/>
            <person name="Carlson J."/>
            <person name="Staton M."/>
        </authorList>
    </citation>
    <scope>NUCLEOTIDE SEQUENCE [LARGE SCALE GENOMIC DNA]</scope>
    <source>
        <strain evidence="6">Pseudo-F2</strain>
    </source>
</reference>
<keyword evidence="7" id="KW-1185">Reference proteome</keyword>
<dbReference type="AlphaFoldDB" id="A0AAN7J190"/>
<dbReference type="Gene3D" id="3.40.50.300">
    <property type="entry name" value="P-loop containing nucleotide triphosphate hydrolases"/>
    <property type="match status" value="1"/>
</dbReference>
<accession>A0AAN7J190</accession>
<evidence type="ECO:0000259" key="4">
    <source>
        <dbReference type="Pfam" id="PF23559"/>
    </source>
</evidence>
<dbReference type="InterPro" id="IPR032675">
    <property type="entry name" value="LRR_dom_sf"/>
</dbReference>
<dbReference type="InterPro" id="IPR058922">
    <property type="entry name" value="WHD_DRP"/>
</dbReference>
<name>A0AAN7J190_QUERU</name>
<dbReference type="Pfam" id="PF23559">
    <property type="entry name" value="WHD_DRP"/>
    <property type="match status" value="1"/>
</dbReference>
<evidence type="ECO:0000256" key="1">
    <source>
        <dbReference type="ARBA" id="ARBA00022737"/>
    </source>
</evidence>
<dbReference type="InterPro" id="IPR044974">
    <property type="entry name" value="Disease_R_plants"/>
</dbReference>
<dbReference type="InterPro" id="IPR055414">
    <property type="entry name" value="LRR_R13L4/SHOC2-like"/>
</dbReference>
<organism evidence="6 7">
    <name type="scientific">Quercus rubra</name>
    <name type="common">Northern red oak</name>
    <name type="synonym">Quercus borealis</name>
    <dbReference type="NCBI Taxonomy" id="3512"/>
    <lineage>
        <taxon>Eukaryota</taxon>
        <taxon>Viridiplantae</taxon>
        <taxon>Streptophyta</taxon>
        <taxon>Embryophyta</taxon>
        <taxon>Tracheophyta</taxon>
        <taxon>Spermatophyta</taxon>
        <taxon>Magnoliopsida</taxon>
        <taxon>eudicotyledons</taxon>
        <taxon>Gunneridae</taxon>
        <taxon>Pentapetalae</taxon>
        <taxon>rosids</taxon>
        <taxon>fabids</taxon>
        <taxon>Fagales</taxon>
        <taxon>Fagaceae</taxon>
        <taxon>Quercus</taxon>
    </lineage>
</organism>
<protein>
    <submittedName>
        <fullName evidence="6">Uncharacterized protein</fullName>
    </submittedName>
</protein>
<dbReference type="PANTHER" id="PTHR23155">
    <property type="entry name" value="DISEASE RESISTANCE PROTEIN RP"/>
    <property type="match status" value="1"/>
</dbReference>
<dbReference type="SUPFAM" id="SSF52058">
    <property type="entry name" value="L domain-like"/>
    <property type="match status" value="1"/>
</dbReference>
<dbReference type="Pfam" id="PF00931">
    <property type="entry name" value="NB-ARC"/>
    <property type="match status" value="1"/>
</dbReference>
<dbReference type="EMBL" id="JAXUIC010000004">
    <property type="protein sequence ID" value="KAK4593935.1"/>
    <property type="molecule type" value="Genomic_DNA"/>
</dbReference>
<dbReference type="Proteomes" id="UP001324115">
    <property type="component" value="Unassembled WGS sequence"/>
</dbReference>
<dbReference type="PANTHER" id="PTHR23155:SF1205">
    <property type="entry name" value="DISEASE RESISTANCE PROTEIN RPM1"/>
    <property type="match status" value="1"/>
</dbReference>
<feature type="domain" description="Disease resistance R13L4/SHOC-2-like LRR" evidence="5">
    <location>
        <begin position="486"/>
        <end position="746"/>
    </location>
</feature>
<comment type="caution">
    <text evidence="6">The sequence shown here is derived from an EMBL/GenBank/DDBJ whole genome shotgun (WGS) entry which is preliminary data.</text>
</comment>